<dbReference type="InterPro" id="IPR001650">
    <property type="entry name" value="Helicase_C-like"/>
</dbReference>
<dbReference type="PANTHER" id="PTHR45623">
    <property type="entry name" value="CHROMODOMAIN-HELICASE-DNA-BINDING PROTEIN 3-RELATED-RELATED"/>
    <property type="match status" value="1"/>
</dbReference>
<proteinExistence type="predicted"/>
<dbReference type="PROSITE" id="PS51194">
    <property type="entry name" value="HELICASE_CTER"/>
    <property type="match status" value="1"/>
</dbReference>
<dbReference type="InterPro" id="IPR027417">
    <property type="entry name" value="P-loop_NTPase"/>
</dbReference>
<dbReference type="SMART" id="SM00490">
    <property type="entry name" value="HELICc"/>
    <property type="match status" value="1"/>
</dbReference>
<dbReference type="WBParaSite" id="PSU_v2.g7951.t1">
    <property type="protein sequence ID" value="PSU_v2.g7951.t1"/>
    <property type="gene ID" value="PSU_v2.g7951"/>
</dbReference>
<dbReference type="Gene3D" id="3.40.50.300">
    <property type="entry name" value="P-loop containing nucleotide triphosphate hydrolases"/>
    <property type="match status" value="1"/>
</dbReference>
<keyword evidence="3" id="KW-0547">Nucleotide-binding</keyword>
<feature type="domain" description="Helicase C-terminal" evidence="8">
    <location>
        <begin position="131"/>
        <end position="282"/>
    </location>
</feature>
<dbReference type="Pfam" id="PF00271">
    <property type="entry name" value="Helicase_C"/>
    <property type="match status" value="1"/>
</dbReference>
<dbReference type="Gene3D" id="3.40.50.10810">
    <property type="entry name" value="Tandem AAA-ATPase domain"/>
    <property type="match status" value="1"/>
</dbReference>
<keyword evidence="6" id="KW-0238">DNA-binding</keyword>
<evidence type="ECO:0000313" key="9">
    <source>
        <dbReference type="Proteomes" id="UP000887577"/>
    </source>
</evidence>
<dbReference type="GO" id="GO:0005524">
    <property type="term" value="F:ATP binding"/>
    <property type="evidence" value="ECO:0007669"/>
    <property type="project" value="UniProtKB-KW"/>
</dbReference>
<protein>
    <submittedName>
        <fullName evidence="10">Helicase C-terminal domain-containing protein</fullName>
    </submittedName>
</protein>
<dbReference type="SUPFAM" id="SSF52540">
    <property type="entry name" value="P-loop containing nucleoside triphosphate hydrolases"/>
    <property type="match status" value="1"/>
</dbReference>
<organism evidence="9 10">
    <name type="scientific">Panagrolaimus superbus</name>
    <dbReference type="NCBI Taxonomy" id="310955"/>
    <lineage>
        <taxon>Eukaryota</taxon>
        <taxon>Metazoa</taxon>
        <taxon>Ecdysozoa</taxon>
        <taxon>Nematoda</taxon>
        <taxon>Chromadorea</taxon>
        <taxon>Rhabditida</taxon>
        <taxon>Tylenchina</taxon>
        <taxon>Panagrolaimomorpha</taxon>
        <taxon>Panagrolaimoidea</taxon>
        <taxon>Panagrolaimidae</taxon>
        <taxon>Panagrolaimus</taxon>
    </lineage>
</organism>
<dbReference type="FunFam" id="3.40.50.300:FF:000130">
    <property type="entry name" value="Chromodomain-helicase-DNA-binding protein 2 isoform 1"/>
    <property type="match status" value="1"/>
</dbReference>
<dbReference type="Pfam" id="PF00176">
    <property type="entry name" value="SNF2-rel_dom"/>
    <property type="match status" value="1"/>
</dbReference>
<accession>A0A914Z7S7</accession>
<evidence type="ECO:0000256" key="3">
    <source>
        <dbReference type="ARBA" id="ARBA00022741"/>
    </source>
</evidence>
<dbReference type="GO" id="GO:0034728">
    <property type="term" value="P:nucleosome organization"/>
    <property type="evidence" value="ECO:0007669"/>
    <property type="project" value="TreeGrafter"/>
</dbReference>
<evidence type="ECO:0000256" key="5">
    <source>
        <dbReference type="ARBA" id="ARBA00022840"/>
    </source>
</evidence>
<sequence>MPDKFYSWPDFEAEHEDRDHKGISALHKKLEPYLLRRVKKDVEKSLPAKVEQILRVDMTAQQKQYYKWILTRNYQELSKGVKGSINGFVNLIMELKKCCNHCSLVRQYDDIEADAQSRLQQLLKSSGKLILLDKLLCRLKETGHRVLIFSQMVMMLDILQEYMSLRRFNTQRLDGSMRADLRKQALDHFNAPNSSDFCFLLSTRAGGLGINLATADTVIIFDSDWNPQNDLQAMSRAHRIGQKKQVNIYRFVTKASVEEEIVERAKKKLVLDHLVIQRMDTTGKTLI</sequence>
<dbReference type="InterPro" id="IPR000330">
    <property type="entry name" value="SNF2_N"/>
</dbReference>
<comment type="subcellular location">
    <subcellularLocation>
        <location evidence="1">Nucleus</location>
    </subcellularLocation>
</comment>
<dbReference type="AlphaFoldDB" id="A0A914Z7S7"/>
<dbReference type="Proteomes" id="UP000887577">
    <property type="component" value="Unplaced"/>
</dbReference>
<keyword evidence="5" id="KW-0067">ATP-binding</keyword>
<dbReference type="GO" id="GO:0000785">
    <property type="term" value="C:chromatin"/>
    <property type="evidence" value="ECO:0007669"/>
    <property type="project" value="TreeGrafter"/>
</dbReference>
<evidence type="ECO:0000256" key="4">
    <source>
        <dbReference type="ARBA" id="ARBA00022801"/>
    </source>
</evidence>
<dbReference type="GO" id="GO:0140658">
    <property type="term" value="F:ATP-dependent chromatin remodeler activity"/>
    <property type="evidence" value="ECO:0007669"/>
    <property type="project" value="TreeGrafter"/>
</dbReference>
<keyword evidence="2" id="KW-0677">Repeat</keyword>
<dbReference type="InterPro" id="IPR049730">
    <property type="entry name" value="SNF2/RAD54-like_C"/>
</dbReference>
<keyword evidence="9" id="KW-1185">Reference proteome</keyword>
<name>A0A914Z7S7_9BILA</name>
<dbReference type="GO" id="GO:0016887">
    <property type="term" value="F:ATP hydrolysis activity"/>
    <property type="evidence" value="ECO:0007669"/>
    <property type="project" value="TreeGrafter"/>
</dbReference>
<dbReference type="CDD" id="cd18793">
    <property type="entry name" value="SF2_C_SNF"/>
    <property type="match status" value="1"/>
</dbReference>
<dbReference type="GO" id="GO:0003677">
    <property type="term" value="F:DNA binding"/>
    <property type="evidence" value="ECO:0007669"/>
    <property type="project" value="UniProtKB-KW"/>
</dbReference>
<evidence type="ECO:0000313" key="10">
    <source>
        <dbReference type="WBParaSite" id="PSU_v2.g7951.t1"/>
    </source>
</evidence>
<keyword evidence="4" id="KW-0378">Hydrolase</keyword>
<evidence type="ECO:0000256" key="1">
    <source>
        <dbReference type="ARBA" id="ARBA00004123"/>
    </source>
</evidence>
<evidence type="ECO:0000256" key="6">
    <source>
        <dbReference type="ARBA" id="ARBA00023125"/>
    </source>
</evidence>
<keyword evidence="7" id="KW-0539">Nucleus</keyword>
<evidence type="ECO:0000259" key="8">
    <source>
        <dbReference type="PROSITE" id="PS51194"/>
    </source>
</evidence>
<evidence type="ECO:0000256" key="2">
    <source>
        <dbReference type="ARBA" id="ARBA00022737"/>
    </source>
</evidence>
<dbReference type="PANTHER" id="PTHR45623:SF14">
    <property type="entry name" value="CHROMODOMAIN-HELICASE-DNA-BINDING PROTEIN 1"/>
    <property type="match status" value="1"/>
</dbReference>
<dbReference type="InterPro" id="IPR038718">
    <property type="entry name" value="SNF2-like_sf"/>
</dbReference>
<evidence type="ECO:0000256" key="7">
    <source>
        <dbReference type="ARBA" id="ARBA00023242"/>
    </source>
</evidence>
<dbReference type="GO" id="GO:0042393">
    <property type="term" value="F:histone binding"/>
    <property type="evidence" value="ECO:0007669"/>
    <property type="project" value="TreeGrafter"/>
</dbReference>
<reference evidence="10" key="1">
    <citation type="submission" date="2022-11" db="UniProtKB">
        <authorList>
            <consortium name="WormBaseParasite"/>
        </authorList>
    </citation>
    <scope>IDENTIFICATION</scope>
</reference>
<dbReference type="GO" id="GO:0005634">
    <property type="term" value="C:nucleus"/>
    <property type="evidence" value="ECO:0007669"/>
    <property type="project" value="UniProtKB-SubCell"/>
</dbReference>
<dbReference type="GO" id="GO:0003682">
    <property type="term" value="F:chromatin binding"/>
    <property type="evidence" value="ECO:0007669"/>
    <property type="project" value="TreeGrafter"/>
</dbReference>